<organism evidence="1 2">
    <name type="scientific">Bacteroides coprosuis DSM 18011</name>
    <dbReference type="NCBI Taxonomy" id="679937"/>
    <lineage>
        <taxon>Bacteria</taxon>
        <taxon>Pseudomonadati</taxon>
        <taxon>Bacteroidota</taxon>
        <taxon>Bacteroidia</taxon>
        <taxon>Bacteroidales</taxon>
        <taxon>Bacteroidaceae</taxon>
        <taxon>Bacteroides</taxon>
    </lineage>
</organism>
<sequence length="243" mass="28668">MNKLTILFLFTILTLTGCNNAKQGYGDLNSKAKSYVLRDYDAYLEEDKISYNRSEPIGFQEVTFDTWGNEASTFKNNNGEFIESQVNKYDEKGKLIYRKSYFRLYGEEGTTAYQLIDQKKDTCFYSYYLNDLKKTEYIHKLVIKGKSKSHYVNNTLVSVEKKNKHNQIIEQIAYKSDGTPSRQCTYKYSGKLLIQENCGKDKTCNLPEHTYKYLKYDDRENWTFRATYKQGELEKVTEREIQY</sequence>
<dbReference type="OrthoDB" id="1426407at2"/>
<dbReference type="AlphaFoldDB" id="F3ZNU8"/>
<dbReference type="EMBL" id="CM001167">
    <property type="protein sequence ID" value="EGJ71524.1"/>
    <property type="molecule type" value="Genomic_DNA"/>
</dbReference>
<gene>
    <name evidence="1" type="ORF">Bcop_1326</name>
</gene>
<dbReference type="PROSITE" id="PS51257">
    <property type="entry name" value="PROKAR_LIPOPROTEIN"/>
    <property type="match status" value="1"/>
</dbReference>
<protein>
    <recommendedName>
        <fullName evidence="3">Lipoprotein</fullName>
    </recommendedName>
</protein>
<evidence type="ECO:0008006" key="3">
    <source>
        <dbReference type="Google" id="ProtNLM"/>
    </source>
</evidence>
<proteinExistence type="predicted"/>
<name>F3ZNU8_9BACE</name>
<dbReference type="Proteomes" id="UP000018439">
    <property type="component" value="Chromosome"/>
</dbReference>
<dbReference type="HOGENOM" id="CLU_1140782_0_0_10"/>
<evidence type="ECO:0000313" key="1">
    <source>
        <dbReference type="EMBL" id="EGJ71524.1"/>
    </source>
</evidence>
<accession>F3ZNU8</accession>
<evidence type="ECO:0000313" key="2">
    <source>
        <dbReference type="Proteomes" id="UP000018439"/>
    </source>
</evidence>
<reference evidence="1 2" key="1">
    <citation type="journal article" date="2011" name="Stand. Genomic Sci.">
        <title>Non-contiguous finished genome sequence of Bacteroides coprosuis type strain (PC139).</title>
        <authorList>
            <person name="Land M."/>
            <person name="Held B."/>
            <person name="Gronow S."/>
            <person name="Abt B."/>
            <person name="Lucas S."/>
            <person name="Del Rio T.G."/>
            <person name="Nolan M."/>
            <person name="Tice H."/>
            <person name="Cheng J.F."/>
            <person name="Pitluck S."/>
            <person name="Liolios K."/>
            <person name="Pagani I."/>
            <person name="Ivanova N."/>
            <person name="Mavromatis K."/>
            <person name="Mikhailova N."/>
            <person name="Pati A."/>
            <person name="Tapia R."/>
            <person name="Han C."/>
            <person name="Goodwin L."/>
            <person name="Chen A."/>
            <person name="Palaniappan K."/>
            <person name="Hauser L."/>
            <person name="Brambilla E.M."/>
            <person name="Rohde M."/>
            <person name="Goker M."/>
            <person name="Detter J.C."/>
            <person name="Woyke T."/>
            <person name="Bristow J."/>
            <person name="Eisen J.A."/>
            <person name="Markowitz V."/>
            <person name="Hugenholtz P."/>
            <person name="Kyrpides N.C."/>
            <person name="Klenk H.P."/>
            <person name="Lapidus A."/>
        </authorList>
    </citation>
    <scope>NUCLEOTIDE SEQUENCE [LARGE SCALE GENOMIC DNA]</scope>
    <source>
        <strain evidence="1 2">DSM 18011</strain>
    </source>
</reference>
<keyword evidence="2" id="KW-1185">Reference proteome</keyword>